<dbReference type="OrthoDB" id="427280at2759"/>
<feature type="signal peptide" evidence="2">
    <location>
        <begin position="1"/>
        <end position="17"/>
    </location>
</feature>
<gene>
    <name evidence="4" type="ORF">EZS28_000764</name>
</gene>
<feature type="domain" description="Thioredoxin" evidence="3">
    <location>
        <begin position="6"/>
        <end position="123"/>
    </location>
</feature>
<protein>
    <submittedName>
        <fullName evidence="4">Putative actin, alpha skeletal muscle</fullName>
    </submittedName>
</protein>
<dbReference type="SMART" id="SM00268">
    <property type="entry name" value="ACTIN"/>
    <property type="match status" value="1"/>
</dbReference>
<dbReference type="Gene3D" id="3.30.420.40">
    <property type="match status" value="2"/>
</dbReference>
<dbReference type="InterPro" id="IPR013766">
    <property type="entry name" value="Thioredoxin_domain"/>
</dbReference>
<dbReference type="PROSITE" id="PS51352">
    <property type="entry name" value="THIOREDOXIN_2"/>
    <property type="match status" value="1"/>
</dbReference>
<dbReference type="AlphaFoldDB" id="A0A5J4XA89"/>
<evidence type="ECO:0000256" key="2">
    <source>
        <dbReference type="SAM" id="SignalP"/>
    </source>
</evidence>
<proteinExistence type="inferred from homology"/>
<dbReference type="InterPro" id="IPR004000">
    <property type="entry name" value="Actin"/>
</dbReference>
<dbReference type="InterPro" id="IPR043129">
    <property type="entry name" value="ATPase_NBD"/>
</dbReference>
<sequence length="474" mass="53830">MFIAILLLGAFVRCSSIIELDTSSFKNDVLGSDNTYFVMFHTTHCPACLQMMPEFKELASDMRSIGIRVGTVDLDRYPVFSRTYNAYSIPKLMLFRPNKEPLEYQSYRTAKEMGDFILDKQMGAKHIRVLGKPEKLDAFFNTSAKLPRVLLFSKKSTLPPMYKQICFMHRKEFACGFISKTHPTIPEIASKLVELGPFDINSISYPSIFIVDYQGAPVLDRFADKLSFSSLDKGLGKLIRQNRNRQSSSKAPMIKQRFNTPVVIDNGSQLTKAGFGGDKQPQSVFPTIFGNSRARYTFNRVLKITPDDRSILLSEVPQTSTVDREKTSEIMFEKLKIGFMNIQNTGLLTLYASGKTTGTVLVIGGGLSSVVPIYNSVKQNDGIMKQDYAGKEITEQLMSILTERGLQFRTTTERLSTCNLKENQCYIAFDYQNEIKQDPKLIEQQYEMPDGNSLQQIKKESNYWKHCFNQILLD</sequence>
<comment type="similarity">
    <text evidence="1">Belongs to the actin family.</text>
</comment>
<evidence type="ECO:0000313" key="4">
    <source>
        <dbReference type="EMBL" id="KAA6403706.1"/>
    </source>
</evidence>
<dbReference type="SUPFAM" id="SSF52833">
    <property type="entry name" value="Thioredoxin-like"/>
    <property type="match status" value="1"/>
</dbReference>
<dbReference type="Pfam" id="PF00085">
    <property type="entry name" value="Thioredoxin"/>
    <property type="match status" value="1"/>
</dbReference>
<dbReference type="PANTHER" id="PTHR11937">
    <property type="entry name" value="ACTIN"/>
    <property type="match status" value="1"/>
</dbReference>
<dbReference type="Pfam" id="PF00022">
    <property type="entry name" value="Actin"/>
    <property type="match status" value="2"/>
</dbReference>
<feature type="chain" id="PRO_5023904289" evidence="2">
    <location>
        <begin position="18"/>
        <end position="474"/>
    </location>
</feature>
<keyword evidence="2" id="KW-0732">Signal</keyword>
<dbReference type="SUPFAM" id="SSF53067">
    <property type="entry name" value="Actin-like ATPase domain"/>
    <property type="match status" value="2"/>
</dbReference>
<name>A0A5J4XA89_9EUKA</name>
<dbReference type="InterPro" id="IPR036249">
    <property type="entry name" value="Thioredoxin-like_sf"/>
</dbReference>
<accession>A0A5J4XA89</accession>
<evidence type="ECO:0000259" key="3">
    <source>
        <dbReference type="PROSITE" id="PS51352"/>
    </source>
</evidence>
<dbReference type="Gene3D" id="3.40.30.10">
    <property type="entry name" value="Glutaredoxin"/>
    <property type="match status" value="2"/>
</dbReference>
<dbReference type="Gene3D" id="3.90.640.10">
    <property type="entry name" value="Actin, Chain A, domain 4"/>
    <property type="match status" value="1"/>
</dbReference>
<comment type="caution">
    <text evidence="4">The sequence shown here is derived from an EMBL/GenBank/DDBJ whole genome shotgun (WGS) entry which is preliminary data.</text>
</comment>
<organism evidence="4 5">
    <name type="scientific">Streblomastix strix</name>
    <dbReference type="NCBI Taxonomy" id="222440"/>
    <lineage>
        <taxon>Eukaryota</taxon>
        <taxon>Metamonada</taxon>
        <taxon>Preaxostyla</taxon>
        <taxon>Oxymonadida</taxon>
        <taxon>Streblomastigidae</taxon>
        <taxon>Streblomastix</taxon>
    </lineage>
</organism>
<dbReference type="EMBL" id="SNRW01000070">
    <property type="protein sequence ID" value="KAA6403706.1"/>
    <property type="molecule type" value="Genomic_DNA"/>
</dbReference>
<reference evidence="4 5" key="1">
    <citation type="submission" date="2019-03" db="EMBL/GenBank/DDBJ databases">
        <title>Single cell metagenomics reveals metabolic interactions within the superorganism composed of flagellate Streblomastix strix and complex community of Bacteroidetes bacteria on its surface.</title>
        <authorList>
            <person name="Treitli S.C."/>
            <person name="Kolisko M."/>
            <person name="Husnik F."/>
            <person name="Keeling P."/>
            <person name="Hampl V."/>
        </authorList>
    </citation>
    <scope>NUCLEOTIDE SEQUENCE [LARGE SCALE GENOMIC DNA]</scope>
    <source>
        <strain evidence="4">ST1C</strain>
    </source>
</reference>
<evidence type="ECO:0000313" key="5">
    <source>
        <dbReference type="Proteomes" id="UP000324800"/>
    </source>
</evidence>
<evidence type="ECO:0000256" key="1">
    <source>
        <dbReference type="RuleBase" id="RU000487"/>
    </source>
</evidence>
<dbReference type="CDD" id="cd02961">
    <property type="entry name" value="PDI_a_family"/>
    <property type="match status" value="1"/>
</dbReference>
<dbReference type="Proteomes" id="UP000324800">
    <property type="component" value="Unassembled WGS sequence"/>
</dbReference>